<keyword evidence="8" id="KW-0067">ATP-binding</keyword>
<evidence type="ECO:0000256" key="2">
    <source>
        <dbReference type="ARBA" id="ARBA00005594"/>
    </source>
</evidence>
<evidence type="ECO:0000256" key="8">
    <source>
        <dbReference type="ARBA" id="ARBA00022840"/>
    </source>
</evidence>
<dbReference type="InterPro" id="IPR015803">
    <property type="entry name" value="Cys-tRNA-ligase"/>
</dbReference>
<evidence type="ECO:0000313" key="13">
    <source>
        <dbReference type="EMBL" id="PRP77302.1"/>
    </source>
</evidence>
<dbReference type="GO" id="GO:0004817">
    <property type="term" value="F:cysteine-tRNA ligase activity"/>
    <property type="evidence" value="ECO:0007669"/>
    <property type="project" value="UniProtKB-EC"/>
</dbReference>
<dbReference type="STRING" id="1890364.A0A2P6N020"/>
<keyword evidence="4" id="KW-0436">Ligase</keyword>
<protein>
    <recommendedName>
        <fullName evidence="3">cysteine--tRNA ligase</fullName>
        <ecNumber evidence="3">6.1.1.16</ecNumber>
    </recommendedName>
    <alternativeName>
        <fullName evidence="11">Cysteinyl-tRNA synthetase</fullName>
    </alternativeName>
</protein>
<dbReference type="SUPFAM" id="SSF47323">
    <property type="entry name" value="Anticodon-binding domain of a subclass of class I aminoacyl-tRNA synthetases"/>
    <property type="match status" value="1"/>
</dbReference>
<dbReference type="GO" id="GO:0005524">
    <property type="term" value="F:ATP binding"/>
    <property type="evidence" value="ECO:0007669"/>
    <property type="project" value="UniProtKB-KW"/>
</dbReference>
<dbReference type="Gene3D" id="3.40.50.620">
    <property type="entry name" value="HUPs"/>
    <property type="match status" value="1"/>
</dbReference>
<evidence type="ECO:0000256" key="10">
    <source>
        <dbReference type="ARBA" id="ARBA00023146"/>
    </source>
</evidence>
<evidence type="ECO:0000256" key="4">
    <source>
        <dbReference type="ARBA" id="ARBA00022598"/>
    </source>
</evidence>
<keyword evidence="6" id="KW-0547">Nucleotide-binding</keyword>
<dbReference type="GO" id="GO:0046872">
    <property type="term" value="F:metal ion binding"/>
    <property type="evidence" value="ECO:0007669"/>
    <property type="project" value="UniProtKB-KW"/>
</dbReference>
<accession>A0A2P6N020</accession>
<dbReference type="GO" id="GO:0006423">
    <property type="term" value="P:cysteinyl-tRNA aminoacylation"/>
    <property type="evidence" value="ECO:0007669"/>
    <property type="project" value="InterPro"/>
</dbReference>
<dbReference type="Gene3D" id="1.20.120.1910">
    <property type="entry name" value="Cysteine-tRNA ligase, C-terminal anti-codon recognition domain"/>
    <property type="match status" value="1"/>
</dbReference>
<proteinExistence type="inferred from homology"/>
<organism evidence="13 14">
    <name type="scientific">Planoprotostelium fungivorum</name>
    <dbReference type="NCBI Taxonomy" id="1890364"/>
    <lineage>
        <taxon>Eukaryota</taxon>
        <taxon>Amoebozoa</taxon>
        <taxon>Evosea</taxon>
        <taxon>Variosea</taxon>
        <taxon>Cavosteliida</taxon>
        <taxon>Cavosteliaceae</taxon>
        <taxon>Planoprotostelium</taxon>
    </lineage>
</organism>
<dbReference type="InterPro" id="IPR014729">
    <property type="entry name" value="Rossmann-like_a/b/a_fold"/>
</dbReference>
<evidence type="ECO:0000256" key="3">
    <source>
        <dbReference type="ARBA" id="ARBA00012832"/>
    </source>
</evidence>
<keyword evidence="7" id="KW-0862">Zinc</keyword>
<gene>
    <name evidence="13" type="ORF">PROFUN_05547</name>
</gene>
<dbReference type="SUPFAM" id="SSF52374">
    <property type="entry name" value="Nucleotidylyl transferase"/>
    <property type="match status" value="1"/>
</dbReference>
<dbReference type="InParanoid" id="A0A2P6N020"/>
<sequence length="775" mass="88874">MLLAHLGILRCISRNPSIPLRREKNPNLLHLTEKGHSSCKPVSKWNLPTGIDTGIKVKNSLTSEKRVPLISPNGKKLTWCVIKGNSELNKLIRYTCGPTVYDAAHLGHARSYVSVDILQRILTDYYNIDVFHMMGMTDVDDKIINKAKETGRSIVEVLFPVQKQIHCRQVSRHYEKEFLQQMEALNVRTIQCVADRNRVSEHIEDITRYVETIIGKGAAYAVNGSVYFSMDQYKGYGKLLASVDHITPEGEVETKDKRNPKDFALWKAAKDGEPSWPSPWGQGRPGWHIECSTMIWWVICYQLRGIDLKFPHHENEIAQCSAFLDLKEDQNWANYFMHTGHLHISGRKMSKSLKNFITIEELLNEYTAEQFRIYCLMHHYGANIEFSRERMNEAVLFAKRLQDFITETLAKIHRNADSPKKWSDGEFQLSKTFNQVRDQIQSDLSDDFNTPAVLKGIMHLTNTLNVYMNVKSGRFPPELPTQIVYYITRIYSIFGLNSTHVHYKPQLDKKTVDILIEFRSMIKGIALRGEEHSKILSACDQLREKVLPEIGVQIRDQKEGPAVWQYTDPDILKQQQEIKIEEMFKNDAKYGAFDDEGELISESSRAKLKKNPWVPVTRQVIIPRICHSYHHGYLAKCTWLLSHCWPTDNFGLYSPGQYFCLGGVGSLSPLGVGNILFSFLAKPFLNNQLTRGQPGFAFNCAPGVVNCQFDHALTKTQAQLNSQLLKLTMDIPTIIDDMITKKEENKTNKDLNGKYEWKLPEEMGNKGLIPTFDKR</sequence>
<dbReference type="EMBL" id="MDYQ01000269">
    <property type="protein sequence ID" value="PRP77302.1"/>
    <property type="molecule type" value="Genomic_DNA"/>
</dbReference>
<evidence type="ECO:0000313" key="14">
    <source>
        <dbReference type="Proteomes" id="UP000241769"/>
    </source>
</evidence>
<evidence type="ECO:0000256" key="6">
    <source>
        <dbReference type="ARBA" id="ARBA00022741"/>
    </source>
</evidence>
<dbReference type="GO" id="GO:0005737">
    <property type="term" value="C:cytoplasm"/>
    <property type="evidence" value="ECO:0007669"/>
    <property type="project" value="TreeGrafter"/>
</dbReference>
<dbReference type="PRINTS" id="PR00983">
    <property type="entry name" value="TRNASYNTHCYS"/>
</dbReference>
<evidence type="ECO:0000259" key="12">
    <source>
        <dbReference type="Pfam" id="PF01406"/>
    </source>
</evidence>
<dbReference type="InterPro" id="IPR009080">
    <property type="entry name" value="tRNAsynth_Ia_anticodon-bd"/>
</dbReference>
<dbReference type="PANTHER" id="PTHR10890">
    <property type="entry name" value="CYSTEINYL-TRNA SYNTHETASE"/>
    <property type="match status" value="1"/>
</dbReference>
<dbReference type="Pfam" id="PF01406">
    <property type="entry name" value="tRNA-synt_1e"/>
    <property type="match status" value="1"/>
</dbReference>
<evidence type="ECO:0000256" key="7">
    <source>
        <dbReference type="ARBA" id="ARBA00022833"/>
    </source>
</evidence>
<comment type="cofactor">
    <cofactor evidence="1">
        <name>Zn(2+)</name>
        <dbReference type="ChEBI" id="CHEBI:29105"/>
    </cofactor>
</comment>
<comment type="similarity">
    <text evidence="2">Belongs to the class-I aminoacyl-tRNA synthetase family.</text>
</comment>
<evidence type="ECO:0000256" key="11">
    <source>
        <dbReference type="ARBA" id="ARBA00031499"/>
    </source>
</evidence>
<evidence type="ECO:0000256" key="1">
    <source>
        <dbReference type="ARBA" id="ARBA00001947"/>
    </source>
</evidence>
<dbReference type="AlphaFoldDB" id="A0A2P6N020"/>
<keyword evidence="14" id="KW-1185">Reference proteome</keyword>
<feature type="domain" description="tRNA synthetases class I catalytic" evidence="12">
    <location>
        <begin position="89"/>
        <end position="394"/>
    </location>
</feature>
<dbReference type="HAMAP" id="MF_00041">
    <property type="entry name" value="Cys_tRNA_synth"/>
    <property type="match status" value="1"/>
</dbReference>
<dbReference type="EC" id="6.1.1.16" evidence="3"/>
<keyword evidence="5" id="KW-0479">Metal-binding</keyword>
<evidence type="ECO:0000256" key="5">
    <source>
        <dbReference type="ARBA" id="ARBA00022723"/>
    </source>
</evidence>
<reference evidence="13 14" key="1">
    <citation type="journal article" date="2018" name="Genome Biol. Evol.">
        <title>Multiple Roots of Fruiting Body Formation in Amoebozoa.</title>
        <authorList>
            <person name="Hillmann F."/>
            <person name="Forbes G."/>
            <person name="Novohradska S."/>
            <person name="Ferling I."/>
            <person name="Riege K."/>
            <person name="Groth M."/>
            <person name="Westermann M."/>
            <person name="Marz M."/>
            <person name="Spaller T."/>
            <person name="Winckler T."/>
            <person name="Schaap P."/>
            <person name="Glockner G."/>
        </authorList>
    </citation>
    <scope>NUCLEOTIDE SEQUENCE [LARGE SCALE GENOMIC DNA]</scope>
    <source>
        <strain evidence="13 14">Jena</strain>
    </source>
</reference>
<dbReference type="InterPro" id="IPR024909">
    <property type="entry name" value="Cys-tRNA/MSH_ligase"/>
</dbReference>
<dbReference type="OrthoDB" id="438179at2759"/>
<keyword evidence="10 13" id="KW-0030">Aminoacyl-tRNA synthetase</keyword>
<keyword evidence="9" id="KW-0648">Protein biosynthesis</keyword>
<dbReference type="NCBIfam" id="TIGR00435">
    <property type="entry name" value="cysS"/>
    <property type="match status" value="1"/>
</dbReference>
<dbReference type="PANTHER" id="PTHR10890:SF27">
    <property type="entry name" value="CYSTEINE--TRNA LIGASE, MITOCHONDRIAL-RELATED"/>
    <property type="match status" value="1"/>
</dbReference>
<dbReference type="Proteomes" id="UP000241769">
    <property type="component" value="Unassembled WGS sequence"/>
</dbReference>
<comment type="caution">
    <text evidence="13">The sequence shown here is derived from an EMBL/GenBank/DDBJ whole genome shotgun (WGS) entry which is preliminary data.</text>
</comment>
<dbReference type="InterPro" id="IPR032678">
    <property type="entry name" value="tRNA-synt_1_cat_dom"/>
</dbReference>
<evidence type="ECO:0000256" key="9">
    <source>
        <dbReference type="ARBA" id="ARBA00022917"/>
    </source>
</evidence>
<name>A0A2P6N020_9EUKA</name>